<dbReference type="Pfam" id="PF02493">
    <property type="entry name" value="MORN"/>
    <property type="match status" value="9"/>
</dbReference>
<protein>
    <recommendedName>
        <fullName evidence="5">MORN repeat protein</fullName>
    </recommendedName>
</protein>
<dbReference type="Gene3D" id="2.20.110.10">
    <property type="entry name" value="Histone H3 K4-specific methyltransferase SET7/9 N-terminal domain"/>
    <property type="match status" value="4"/>
</dbReference>
<dbReference type="SMART" id="SM00698">
    <property type="entry name" value="MORN"/>
    <property type="match status" value="9"/>
</dbReference>
<evidence type="ECO:0000313" key="4">
    <source>
        <dbReference type="Proteomes" id="UP001295684"/>
    </source>
</evidence>
<name>A0AAD1UD99_EUPCR</name>
<proteinExistence type="predicted"/>
<keyword evidence="4" id="KW-1185">Reference proteome</keyword>
<reference evidence="3" key="1">
    <citation type="submission" date="2023-07" db="EMBL/GenBank/DDBJ databases">
        <authorList>
            <consortium name="AG Swart"/>
            <person name="Singh M."/>
            <person name="Singh A."/>
            <person name="Seah K."/>
            <person name="Emmerich C."/>
        </authorList>
    </citation>
    <scope>NUCLEOTIDE SEQUENCE</scope>
    <source>
        <strain evidence="3">DP1</strain>
    </source>
</reference>
<dbReference type="AlphaFoldDB" id="A0AAD1UD99"/>
<dbReference type="EMBL" id="CAMPGE010004205">
    <property type="protein sequence ID" value="CAI2363053.1"/>
    <property type="molecule type" value="Genomic_DNA"/>
</dbReference>
<organism evidence="3 4">
    <name type="scientific">Euplotes crassus</name>
    <dbReference type="NCBI Taxonomy" id="5936"/>
    <lineage>
        <taxon>Eukaryota</taxon>
        <taxon>Sar</taxon>
        <taxon>Alveolata</taxon>
        <taxon>Ciliophora</taxon>
        <taxon>Intramacronucleata</taxon>
        <taxon>Spirotrichea</taxon>
        <taxon>Hypotrichia</taxon>
        <taxon>Euplotida</taxon>
        <taxon>Euplotidae</taxon>
        <taxon>Moneuplotes</taxon>
    </lineage>
</organism>
<dbReference type="Proteomes" id="UP001295684">
    <property type="component" value="Unassembled WGS sequence"/>
</dbReference>
<evidence type="ECO:0000313" key="3">
    <source>
        <dbReference type="EMBL" id="CAI2363053.1"/>
    </source>
</evidence>
<comment type="caution">
    <text evidence="3">The sequence shown here is derived from an EMBL/GenBank/DDBJ whole genome shotgun (WGS) entry which is preliminary data.</text>
</comment>
<evidence type="ECO:0008006" key="5">
    <source>
        <dbReference type="Google" id="ProtNLM"/>
    </source>
</evidence>
<feature type="compositionally biased region" description="Basic residues" evidence="2">
    <location>
        <begin position="186"/>
        <end position="196"/>
    </location>
</feature>
<dbReference type="PANTHER" id="PTHR43215:SF14">
    <property type="entry name" value="RADIAL SPOKE HEAD 1 HOMOLOG"/>
    <property type="match status" value="1"/>
</dbReference>
<gene>
    <name evidence="3" type="ORF">ECRASSUSDP1_LOCUS4383</name>
</gene>
<feature type="region of interest" description="Disordered" evidence="2">
    <location>
        <begin position="156"/>
        <end position="214"/>
    </location>
</feature>
<keyword evidence="1" id="KW-0677">Repeat</keyword>
<accession>A0AAD1UD99</accession>
<dbReference type="InterPro" id="IPR003409">
    <property type="entry name" value="MORN"/>
</dbReference>
<evidence type="ECO:0000256" key="2">
    <source>
        <dbReference type="SAM" id="MobiDB-lite"/>
    </source>
</evidence>
<sequence length="481" mass="55804">METLPNCFKDSCDHEAAYFSESHDVYLCKKHRKNKYEDAIPIKKEETVDRNIAILQQASDVLSSFIKKGRNKDVIEEAKLLIEQFTKDTDEIQVDFCKAKESNQLYEIGKVQKRMDEVRELLDTQSVFIKLISRWFWYSMKKTIIAKFPSMSTEKFSETQSTCSKKSKKRRKESNSSARSTESKSKGKSQKKKVKKESKFKQEKEDMTQHANDRVKRKCEELGGYGDRTGSQTSQDGVEERPLVTLQSGAKYLGQWNIEKNTKQGKGIQVWPDGSMYEGYWDYSKANGLGRLIHADGEVYEGEWLDDKAHGRGIYIHLDGSRYEGEWYKDTKHGHGIETLPDGSRYEGHYKRGSKTGRGTFKWPDGRSYTGEFLDDNIHGEGTYEWPDGRRYDGQWENNKMHGIGIFTWKDGRKYEGEYINDQKEGNGTFTWPDGRKYIGDWHFGKQHGVGAYVTSKRKERKGEWDSGKRIKPIEKIEEQS</sequence>
<dbReference type="SUPFAM" id="SSF82185">
    <property type="entry name" value="Histone H3 K4-specific methyltransferase SET7/9 N-terminal domain"/>
    <property type="match status" value="2"/>
</dbReference>
<evidence type="ECO:0000256" key="1">
    <source>
        <dbReference type="ARBA" id="ARBA00022737"/>
    </source>
</evidence>
<dbReference type="PANTHER" id="PTHR43215">
    <property type="entry name" value="RADIAL SPOKE HEAD 1 HOMOLOG"/>
    <property type="match status" value="1"/>
</dbReference>
<feature type="compositionally biased region" description="Basic and acidic residues" evidence="2">
    <location>
        <begin position="197"/>
        <end position="214"/>
    </location>
</feature>